<comment type="caution">
    <text evidence="4">The sequence shown here is derived from an EMBL/GenBank/DDBJ whole genome shotgun (WGS) entry which is preliminary data.</text>
</comment>
<name>A0A6N6K3P5_9ENTR</name>
<organism evidence="4 5">
    <name type="scientific">Citrobacter pasteurii</name>
    <dbReference type="NCBI Taxonomy" id="1563222"/>
    <lineage>
        <taxon>Bacteria</taxon>
        <taxon>Pseudomonadati</taxon>
        <taxon>Pseudomonadota</taxon>
        <taxon>Gammaproteobacteria</taxon>
        <taxon>Enterobacterales</taxon>
        <taxon>Enterobacteriaceae</taxon>
        <taxon>Citrobacter</taxon>
    </lineage>
</organism>
<reference evidence="4 5" key="1">
    <citation type="submission" date="2018-08" db="EMBL/GenBank/DDBJ databases">
        <title>Complete genomic analysis of a Citrobacter pasteurii isolated from cockles (Cerastoderma edule) containing a new chromosomic qnrB allele.</title>
        <authorList>
            <person name="Rodrigues A."/>
            <person name="Baptista T."/>
            <person name="Quesada A."/>
            <person name="Campos M.J."/>
        </authorList>
    </citation>
    <scope>NUCLEOTIDE SEQUENCE [LARGE SCALE GENOMIC DNA]</scope>
    <source>
        <strain evidence="4 5">BA18</strain>
    </source>
</reference>
<comment type="similarity">
    <text evidence="1">Belongs to the Ibs toxic protein family.</text>
</comment>
<sequence length="65" mass="7699">MDDPAIRNRREKALAPVRRLTNNRLVSKGLQRESPSRRRGFNKERVMMKFVIILVVLLLISFQTY</sequence>
<dbReference type="Pfam" id="PF13956">
    <property type="entry name" value="Ibs_toxin"/>
    <property type="match status" value="1"/>
</dbReference>
<evidence type="ECO:0000256" key="3">
    <source>
        <dbReference type="SAM" id="Phobius"/>
    </source>
</evidence>
<feature type="transmembrane region" description="Helical" evidence="3">
    <location>
        <begin position="46"/>
        <end position="64"/>
    </location>
</feature>
<keyword evidence="3" id="KW-1133">Transmembrane helix</keyword>
<keyword evidence="3" id="KW-0812">Transmembrane</keyword>
<keyword evidence="2" id="KW-1277">Toxin-antitoxin system</keyword>
<evidence type="ECO:0000256" key="2">
    <source>
        <dbReference type="ARBA" id="ARBA00022649"/>
    </source>
</evidence>
<evidence type="ECO:0000313" key="5">
    <source>
        <dbReference type="Proteomes" id="UP000468420"/>
    </source>
</evidence>
<keyword evidence="3" id="KW-0472">Membrane</keyword>
<protein>
    <submittedName>
        <fullName evidence="4">Type I toxin-antitoxin system Ibs family toxin</fullName>
    </submittedName>
</protein>
<evidence type="ECO:0000256" key="1">
    <source>
        <dbReference type="ARBA" id="ARBA00010353"/>
    </source>
</evidence>
<dbReference type="EMBL" id="QRDC01000007">
    <property type="protein sequence ID" value="KAA1278155.1"/>
    <property type="molecule type" value="Genomic_DNA"/>
</dbReference>
<proteinExistence type="inferred from homology"/>
<evidence type="ECO:0000313" key="4">
    <source>
        <dbReference type="EMBL" id="KAA1278155.1"/>
    </source>
</evidence>
<dbReference type="Proteomes" id="UP000468420">
    <property type="component" value="Unassembled WGS sequence"/>
</dbReference>
<dbReference type="AlphaFoldDB" id="A0A6N6K3P5"/>
<gene>
    <name evidence="4" type="ORF">DXF85_10920</name>
</gene>
<dbReference type="InterPro" id="IPR025881">
    <property type="entry name" value="Toxin_Ibs"/>
</dbReference>
<accession>A0A6N6K3P5</accession>